<dbReference type="GO" id="GO:0008757">
    <property type="term" value="F:S-adenosylmethionine-dependent methyltransferase activity"/>
    <property type="evidence" value="ECO:0007669"/>
    <property type="project" value="InterPro"/>
</dbReference>
<dbReference type="HOGENOM" id="CLU_065416_2_0_1"/>
<dbReference type="InterPro" id="IPR013216">
    <property type="entry name" value="Methyltransf_11"/>
</dbReference>
<dbReference type="SUPFAM" id="SSF53335">
    <property type="entry name" value="S-adenosyl-L-methionine-dependent methyltransferases"/>
    <property type="match status" value="1"/>
</dbReference>
<sequence>MTSQEELNSESQSKDLPFPKYFSALAANYAQHTGDSTRLHDNAAGPGTATSILVEKFPAGELPAILITDNVPPMIQGAKESFASWPRIETRLLDSLNMQDIPADHFTHSILNFSVFAFSNPLQALQEIHRTLKPGGLAALLTWKRFGAGEVVHAAQAMVRPELPPMKVPHSEFLEEGVLRDSAVEAGFDASAIHVSQQSLVVNGPNLDNGLKNFLLGDFTRPARAGWTEEEAGRWPEVIGKAIQNELELYGGVKFESWVVIAKK</sequence>
<organism evidence="2 3">
    <name type="scientific">Phaeoacremonium minimum (strain UCR-PA7)</name>
    <name type="common">Esca disease fungus</name>
    <name type="synonym">Togninia minima</name>
    <dbReference type="NCBI Taxonomy" id="1286976"/>
    <lineage>
        <taxon>Eukaryota</taxon>
        <taxon>Fungi</taxon>
        <taxon>Dikarya</taxon>
        <taxon>Ascomycota</taxon>
        <taxon>Pezizomycotina</taxon>
        <taxon>Sordariomycetes</taxon>
        <taxon>Sordariomycetidae</taxon>
        <taxon>Togniniales</taxon>
        <taxon>Togniniaceae</taxon>
        <taxon>Phaeoacremonium</taxon>
    </lineage>
</organism>
<accession>R8BMD9</accession>
<dbReference type="CDD" id="cd02440">
    <property type="entry name" value="AdoMet_MTases"/>
    <property type="match status" value="1"/>
</dbReference>
<feature type="domain" description="Methyltransferase type 11" evidence="1">
    <location>
        <begin position="43"/>
        <end position="139"/>
    </location>
</feature>
<evidence type="ECO:0000313" key="3">
    <source>
        <dbReference type="Proteomes" id="UP000014074"/>
    </source>
</evidence>
<keyword evidence="2" id="KW-0808">Transferase</keyword>
<protein>
    <submittedName>
        <fullName evidence="2">Putative methyltransferase type 11 protein</fullName>
    </submittedName>
</protein>
<dbReference type="RefSeq" id="XP_007914745.1">
    <property type="nucleotide sequence ID" value="XM_007916554.1"/>
</dbReference>
<name>R8BMD9_PHAM7</name>
<dbReference type="EMBL" id="KB933072">
    <property type="protein sequence ID" value="EOO00536.1"/>
    <property type="molecule type" value="Genomic_DNA"/>
</dbReference>
<dbReference type="GO" id="GO:0032259">
    <property type="term" value="P:methylation"/>
    <property type="evidence" value="ECO:0007669"/>
    <property type="project" value="UniProtKB-KW"/>
</dbReference>
<proteinExistence type="predicted"/>
<keyword evidence="2" id="KW-0489">Methyltransferase</keyword>
<dbReference type="Gene3D" id="3.40.50.150">
    <property type="entry name" value="Vaccinia Virus protein VP39"/>
    <property type="match status" value="1"/>
</dbReference>
<dbReference type="Proteomes" id="UP000014074">
    <property type="component" value="Unassembled WGS sequence"/>
</dbReference>
<evidence type="ECO:0000259" key="1">
    <source>
        <dbReference type="Pfam" id="PF08241"/>
    </source>
</evidence>
<keyword evidence="3" id="KW-1185">Reference proteome</keyword>
<dbReference type="OrthoDB" id="2013972at2759"/>
<dbReference type="KEGG" id="tmn:UCRPA7_3982"/>
<dbReference type="GeneID" id="19324385"/>
<dbReference type="eggNOG" id="ENOG502SQRN">
    <property type="taxonomic scope" value="Eukaryota"/>
</dbReference>
<dbReference type="AlphaFoldDB" id="R8BMD9"/>
<dbReference type="InterPro" id="IPR029063">
    <property type="entry name" value="SAM-dependent_MTases_sf"/>
</dbReference>
<dbReference type="Pfam" id="PF08241">
    <property type="entry name" value="Methyltransf_11"/>
    <property type="match status" value="1"/>
</dbReference>
<evidence type="ECO:0000313" key="2">
    <source>
        <dbReference type="EMBL" id="EOO00536.1"/>
    </source>
</evidence>
<gene>
    <name evidence="2" type="ORF">UCRPA7_3982</name>
</gene>
<reference evidence="3" key="1">
    <citation type="journal article" date="2013" name="Genome Announc.">
        <title>Draft genome sequence of the ascomycete Phaeoacremonium aleophilum strain UCR-PA7, a causal agent of the esca disease complex in grapevines.</title>
        <authorList>
            <person name="Blanco-Ulate B."/>
            <person name="Rolshausen P."/>
            <person name="Cantu D."/>
        </authorList>
    </citation>
    <scope>NUCLEOTIDE SEQUENCE [LARGE SCALE GENOMIC DNA]</scope>
    <source>
        <strain evidence="3">UCR-PA7</strain>
    </source>
</reference>